<evidence type="ECO:0000256" key="1">
    <source>
        <dbReference type="SAM" id="Phobius"/>
    </source>
</evidence>
<keyword evidence="1" id="KW-0472">Membrane</keyword>
<name>A0A0V0HPI4_SOLCH</name>
<sequence length="63" mass="7306">MVNHLYSIHYVLVCRMELWKDHWKVLASLVIGFSIILLYITSNFIFSSLFVKACLLLCVLSVT</sequence>
<feature type="transmembrane region" description="Helical" evidence="1">
    <location>
        <begin position="25"/>
        <end position="46"/>
    </location>
</feature>
<dbReference type="EMBL" id="GEDG01017035">
    <property type="protein sequence ID" value="JAP22024.1"/>
    <property type="molecule type" value="Transcribed_RNA"/>
</dbReference>
<reference evidence="2" key="1">
    <citation type="submission" date="2015-12" db="EMBL/GenBank/DDBJ databases">
        <title>Gene expression during late stages of embryo sac development: a critical building block for successful pollen-pistil interactions.</title>
        <authorList>
            <person name="Liu Y."/>
            <person name="Joly V."/>
            <person name="Sabar M."/>
            <person name="Matton D.P."/>
        </authorList>
    </citation>
    <scope>NUCLEOTIDE SEQUENCE</scope>
</reference>
<evidence type="ECO:0000313" key="2">
    <source>
        <dbReference type="EMBL" id="JAP22024.1"/>
    </source>
</evidence>
<organism evidence="2">
    <name type="scientific">Solanum chacoense</name>
    <name type="common">Chaco potato</name>
    <dbReference type="NCBI Taxonomy" id="4108"/>
    <lineage>
        <taxon>Eukaryota</taxon>
        <taxon>Viridiplantae</taxon>
        <taxon>Streptophyta</taxon>
        <taxon>Embryophyta</taxon>
        <taxon>Tracheophyta</taxon>
        <taxon>Spermatophyta</taxon>
        <taxon>Magnoliopsida</taxon>
        <taxon>eudicotyledons</taxon>
        <taxon>Gunneridae</taxon>
        <taxon>Pentapetalae</taxon>
        <taxon>asterids</taxon>
        <taxon>lamiids</taxon>
        <taxon>Solanales</taxon>
        <taxon>Solanaceae</taxon>
        <taxon>Solanoideae</taxon>
        <taxon>Solaneae</taxon>
        <taxon>Solanum</taxon>
    </lineage>
</organism>
<accession>A0A0V0HPI4</accession>
<protein>
    <submittedName>
        <fullName evidence="2">Putative ovule protein</fullName>
    </submittedName>
</protein>
<dbReference type="AlphaFoldDB" id="A0A0V0HPI4"/>
<keyword evidence="1" id="KW-0812">Transmembrane</keyword>
<keyword evidence="1" id="KW-1133">Transmembrane helix</keyword>
<proteinExistence type="predicted"/>